<evidence type="ECO:0000313" key="1">
    <source>
        <dbReference type="EMBL" id="MBM3095605.1"/>
    </source>
</evidence>
<proteinExistence type="predicted"/>
<accession>A0AAW4FW16</accession>
<dbReference type="EMBL" id="WXFA01000049">
    <property type="protein sequence ID" value="MBM3095605.1"/>
    <property type="molecule type" value="Genomic_DNA"/>
</dbReference>
<keyword evidence="2" id="KW-1185">Reference proteome</keyword>
<comment type="caution">
    <text evidence="1">The sequence shown here is derived from an EMBL/GenBank/DDBJ whole genome shotgun (WGS) entry which is preliminary data.</text>
</comment>
<dbReference type="RefSeq" id="WP_203529865.1">
    <property type="nucleotide sequence ID" value="NZ_CP083374.1"/>
</dbReference>
<reference evidence="1 2" key="1">
    <citation type="submission" date="2020-01" db="EMBL/GenBank/DDBJ databases">
        <title>Draft genome assembly of Ensifer adhaerens T173.</title>
        <authorList>
            <person name="Craig J.E."/>
            <person name="Stinchcombe J.R."/>
        </authorList>
    </citation>
    <scope>NUCLEOTIDE SEQUENCE [LARGE SCALE GENOMIC DNA]</scope>
    <source>
        <strain evidence="1 2">T173</strain>
    </source>
</reference>
<dbReference type="AlphaFoldDB" id="A0AAW4FW16"/>
<organism evidence="1 2">
    <name type="scientific">Ensifer canadensis</name>
    <dbReference type="NCBI Taxonomy" id="555315"/>
    <lineage>
        <taxon>Bacteria</taxon>
        <taxon>Pseudomonadati</taxon>
        <taxon>Pseudomonadota</taxon>
        <taxon>Alphaproteobacteria</taxon>
        <taxon>Hyphomicrobiales</taxon>
        <taxon>Rhizobiaceae</taxon>
        <taxon>Sinorhizobium/Ensifer group</taxon>
        <taxon>Ensifer</taxon>
    </lineage>
</organism>
<gene>
    <name evidence="1" type="ORF">GFB56_33330</name>
</gene>
<dbReference type="Proteomes" id="UP000744980">
    <property type="component" value="Unassembled WGS sequence"/>
</dbReference>
<name>A0AAW4FW16_9HYPH</name>
<sequence length="72" mass="7334">MAKLAILGFAGEEGLYIIDLEAGTVEPMTVPVKGALQTVVDLQRAGGTVIKGVSVAVSVTSAEDISNGRFDG</sequence>
<protein>
    <submittedName>
        <fullName evidence="1">Uncharacterized protein</fullName>
    </submittedName>
</protein>
<evidence type="ECO:0000313" key="2">
    <source>
        <dbReference type="Proteomes" id="UP000744980"/>
    </source>
</evidence>